<dbReference type="AlphaFoldDB" id="A0A1G9I5A2"/>
<dbReference type="CDD" id="cd06558">
    <property type="entry name" value="crotonase-like"/>
    <property type="match status" value="1"/>
</dbReference>
<evidence type="ECO:0000313" key="2">
    <source>
        <dbReference type="EMBL" id="SDL20044.1"/>
    </source>
</evidence>
<dbReference type="InterPro" id="IPR051683">
    <property type="entry name" value="Enoyl-CoA_Hydratase/Isomerase"/>
</dbReference>
<protein>
    <submittedName>
        <fullName evidence="2">Short chain enoyl-CoA hydratase</fullName>
    </submittedName>
</protein>
<organism evidence="2 3">
    <name type="scientific">Pseudomonas delhiensis</name>
    <dbReference type="NCBI Taxonomy" id="366289"/>
    <lineage>
        <taxon>Bacteria</taxon>
        <taxon>Pseudomonadati</taxon>
        <taxon>Pseudomonadota</taxon>
        <taxon>Gammaproteobacteria</taxon>
        <taxon>Pseudomonadales</taxon>
        <taxon>Pseudomonadaceae</taxon>
        <taxon>Pseudomonas</taxon>
    </lineage>
</organism>
<sequence length="254" mass="27039">MNHHVSLSIDSRGVAVLCIRNAGPLNILGTEVVSDVLAALNAISSNEAVRVVVLSTSGSKAFIGGADIKEMVDFDAQEGRRFISSLRDLCIALRQCRVPVVARVQGWCLGGGLEVAAACDIRVAAGNARFAMPEVRMGIPSVIHAALLPALIGSGRARWLMLSAEAIDAQTALAWGLVTDLADDAELDQAVERVLEPLLQIQPGVMVAQKCLLNDWEGYALGDAIDSSIPCFGDAFDTGEPSRSMREFISRRRG</sequence>
<reference evidence="2 3" key="1">
    <citation type="submission" date="2016-10" db="EMBL/GenBank/DDBJ databases">
        <authorList>
            <person name="de Groot N.N."/>
        </authorList>
    </citation>
    <scope>NUCLEOTIDE SEQUENCE [LARGE SCALE GENOMIC DNA]</scope>
    <source>
        <strain evidence="2 3">CCM 7361</strain>
    </source>
</reference>
<dbReference type="EMBL" id="FNEC01000085">
    <property type="protein sequence ID" value="SDL20044.1"/>
    <property type="molecule type" value="Genomic_DNA"/>
</dbReference>
<dbReference type="SUPFAM" id="SSF52096">
    <property type="entry name" value="ClpP/crotonase"/>
    <property type="match status" value="1"/>
</dbReference>
<dbReference type="Pfam" id="PF00378">
    <property type="entry name" value="ECH_1"/>
    <property type="match status" value="1"/>
</dbReference>
<dbReference type="InterPro" id="IPR001753">
    <property type="entry name" value="Enoyl-CoA_hydra/iso"/>
</dbReference>
<dbReference type="RefSeq" id="WP_089393049.1">
    <property type="nucleotide sequence ID" value="NZ_FNEC01000085.1"/>
</dbReference>
<gene>
    <name evidence="2" type="ORF">SAMN05216189_10852</name>
</gene>
<evidence type="ECO:0000313" key="3">
    <source>
        <dbReference type="Proteomes" id="UP000199693"/>
    </source>
</evidence>
<proteinExistence type="inferred from homology"/>
<evidence type="ECO:0000256" key="1">
    <source>
        <dbReference type="ARBA" id="ARBA00005254"/>
    </source>
</evidence>
<dbReference type="Gene3D" id="3.90.226.10">
    <property type="entry name" value="2-enoyl-CoA Hydratase, Chain A, domain 1"/>
    <property type="match status" value="1"/>
</dbReference>
<comment type="similarity">
    <text evidence="1">Belongs to the enoyl-CoA hydratase/isomerase family.</text>
</comment>
<dbReference type="PANTHER" id="PTHR42964:SF1">
    <property type="entry name" value="POLYKETIDE BIOSYNTHESIS ENOYL-COA HYDRATASE PKSH-RELATED"/>
    <property type="match status" value="1"/>
</dbReference>
<dbReference type="GO" id="GO:0003824">
    <property type="term" value="F:catalytic activity"/>
    <property type="evidence" value="ECO:0007669"/>
    <property type="project" value="UniProtKB-ARBA"/>
</dbReference>
<accession>A0A1G9I5A2</accession>
<name>A0A1G9I5A2_9PSED</name>
<dbReference type="PANTHER" id="PTHR42964">
    <property type="entry name" value="ENOYL-COA HYDRATASE"/>
    <property type="match status" value="1"/>
</dbReference>
<dbReference type="InterPro" id="IPR029045">
    <property type="entry name" value="ClpP/crotonase-like_dom_sf"/>
</dbReference>
<dbReference type="Proteomes" id="UP000199693">
    <property type="component" value="Unassembled WGS sequence"/>
</dbReference>
<dbReference type="NCBIfam" id="NF004795">
    <property type="entry name" value="PRK06143.1"/>
    <property type="match status" value="1"/>
</dbReference>